<evidence type="ECO:0000256" key="4">
    <source>
        <dbReference type="RuleBase" id="RU361153"/>
    </source>
</evidence>
<dbReference type="GO" id="GO:0004553">
    <property type="term" value="F:hydrolase activity, hydrolyzing O-glycosyl compounds"/>
    <property type="evidence" value="ECO:0007669"/>
    <property type="project" value="InterPro"/>
</dbReference>
<dbReference type="Gramene" id="KZN11951">
    <property type="protein sequence ID" value="KZN11951"/>
    <property type="gene ID" value="DCAR_004607"/>
</dbReference>
<dbReference type="SUPFAM" id="SSF50370">
    <property type="entry name" value="Ricin B-like lectins"/>
    <property type="match status" value="1"/>
</dbReference>
<keyword evidence="2 4" id="KW-0378">Hydrolase</keyword>
<reference evidence="7" key="1">
    <citation type="journal article" date="2016" name="Nat. Genet.">
        <title>A high-quality carrot genome assembly provides new insights into carotenoid accumulation and asterid genome evolution.</title>
        <authorList>
            <person name="Iorizzo M."/>
            <person name="Ellison S."/>
            <person name="Senalik D."/>
            <person name="Zeng P."/>
            <person name="Satapoomin P."/>
            <person name="Huang J."/>
            <person name="Bowman M."/>
            <person name="Iovene M."/>
            <person name="Sanseverino W."/>
            <person name="Cavagnaro P."/>
            <person name="Yildiz M."/>
            <person name="Macko-Podgorni A."/>
            <person name="Moranska E."/>
            <person name="Grzebelus E."/>
            <person name="Grzebelus D."/>
            <person name="Ashrafi H."/>
            <person name="Zheng Z."/>
            <person name="Cheng S."/>
            <person name="Spooner D."/>
            <person name="Van Deynze A."/>
            <person name="Simon P."/>
        </authorList>
    </citation>
    <scope>NUCLEOTIDE SEQUENCE [LARGE SCALE GENOMIC DNA]</scope>
    <source>
        <tissue evidence="7">Leaf</tissue>
    </source>
</reference>
<keyword evidence="5" id="KW-0732">Signal</keyword>
<feature type="signal peptide" evidence="5">
    <location>
        <begin position="1"/>
        <end position="19"/>
    </location>
</feature>
<organism evidence="7">
    <name type="scientific">Daucus carota subsp. sativus</name>
    <name type="common">Carrot</name>
    <dbReference type="NCBI Taxonomy" id="79200"/>
    <lineage>
        <taxon>Eukaryota</taxon>
        <taxon>Viridiplantae</taxon>
        <taxon>Streptophyta</taxon>
        <taxon>Embryophyta</taxon>
        <taxon>Tracheophyta</taxon>
        <taxon>Spermatophyta</taxon>
        <taxon>Magnoliopsida</taxon>
        <taxon>eudicotyledons</taxon>
        <taxon>Gunneridae</taxon>
        <taxon>Pentapetalae</taxon>
        <taxon>asterids</taxon>
        <taxon>campanulids</taxon>
        <taxon>Apiales</taxon>
        <taxon>Apiaceae</taxon>
        <taxon>Apioideae</taxon>
        <taxon>Scandiceae</taxon>
        <taxon>Daucinae</taxon>
        <taxon>Daucus</taxon>
        <taxon>Daucus sect. Daucus</taxon>
    </lineage>
</organism>
<dbReference type="InterPro" id="IPR001547">
    <property type="entry name" value="Glyco_hydro_5"/>
</dbReference>
<evidence type="ECO:0000256" key="5">
    <source>
        <dbReference type="SAM" id="SignalP"/>
    </source>
</evidence>
<dbReference type="PANTHER" id="PTHR31263:SF0">
    <property type="entry name" value="CELLULASE FAMILY PROTEIN (AFU_ORTHOLOGUE AFUA_5G14560)"/>
    <property type="match status" value="1"/>
</dbReference>
<protein>
    <recommendedName>
        <fullName evidence="6">Glycoside hydrolase family 5 domain-containing protein</fullName>
    </recommendedName>
</protein>
<dbReference type="Pfam" id="PF00150">
    <property type="entry name" value="Cellulase"/>
    <property type="match status" value="1"/>
</dbReference>
<comment type="similarity">
    <text evidence="1 4">Belongs to the glycosyl hydrolase 5 (cellulase A) family.</text>
</comment>
<comment type="caution">
    <text evidence="7">The sequence shown here is derived from an EMBL/GenBank/DDBJ whole genome shotgun (WGS) entry which is preliminary data.</text>
</comment>
<evidence type="ECO:0000256" key="1">
    <source>
        <dbReference type="ARBA" id="ARBA00005641"/>
    </source>
</evidence>
<dbReference type="InterPro" id="IPR017853">
    <property type="entry name" value="GH"/>
</dbReference>
<dbReference type="AlphaFoldDB" id="A0A166JA53"/>
<sequence>MQAFTAFLVLFSLLTRAFSVPLSTKSRWIIDDVGGQRVKLVGGNWAGHVGPMLPEGLDKRPLSEIAGHIALMGFNSVRLTYSTYMFTQYSHLTVLQSLRNLSLHDAIDGMTKYNPQLLKLTLPRAQEAVINQLASHGIMIVLDNQVSKPIWCCGDDDGNGFWGDEYFDPKDWLRSLHIVAHRYKNNPMVVAMSLRNEIRGKRQNAKDWRKYVRKGAKQIHKSNPNVLILVGGLSYALDLTPLKTKALNIKATSKLRNKIVYESHRYAFTMGQSNNYLRKPLNQFCDSVIADMENRTTFVTRGPNAAPLYISEFGVNMLGNQTYDNVFLGCFLAYLAKHDLDWNMWALQGSYYLRDEGQGVEEQYGMFTTNWTQIRNPDVHAKILSVQQMIRDPKSHAPRYLRMYHPMTGRCLSVNDNSTQIHATDCHKFSKWSYNNLVIQLNGTPYCLASSGEDSPLSLTTDCDSKRSTWKAVSSYQLADSDNLCMHYDPSYSPYVLARKCICAGSESVGGPERRWFTLRRMSAVRVRLSPTRELSRYKAM</sequence>
<dbReference type="SUPFAM" id="SSF51445">
    <property type="entry name" value="(Trans)glycosidases"/>
    <property type="match status" value="1"/>
</dbReference>
<name>A0A166JA53_DAUCS</name>
<dbReference type="InterPro" id="IPR035992">
    <property type="entry name" value="Ricin_B-like_lectins"/>
</dbReference>
<feature type="domain" description="Glycoside hydrolase family 5" evidence="6">
    <location>
        <begin position="62"/>
        <end position="348"/>
    </location>
</feature>
<evidence type="ECO:0000256" key="2">
    <source>
        <dbReference type="ARBA" id="ARBA00022801"/>
    </source>
</evidence>
<dbReference type="STRING" id="79200.A0A166JA53"/>
<dbReference type="GO" id="GO:0000272">
    <property type="term" value="P:polysaccharide catabolic process"/>
    <property type="evidence" value="ECO:0007669"/>
    <property type="project" value="InterPro"/>
</dbReference>
<feature type="chain" id="PRO_5007875732" description="Glycoside hydrolase family 5 domain-containing protein" evidence="5">
    <location>
        <begin position="20"/>
        <end position="541"/>
    </location>
</feature>
<dbReference type="PANTHER" id="PTHR31263">
    <property type="entry name" value="CELLULASE FAMILY PROTEIN (AFU_ORTHOLOGUE AFUA_5G14560)"/>
    <property type="match status" value="1"/>
</dbReference>
<evidence type="ECO:0000259" key="6">
    <source>
        <dbReference type="Pfam" id="PF00150"/>
    </source>
</evidence>
<dbReference type="OMA" id="MVISEWG"/>
<proteinExistence type="inferred from homology"/>
<gene>
    <name evidence="7" type="ORF">DCAR_004607</name>
</gene>
<accession>A0A166JA53</accession>
<evidence type="ECO:0000256" key="3">
    <source>
        <dbReference type="ARBA" id="ARBA00023295"/>
    </source>
</evidence>
<dbReference type="Gene3D" id="3.20.20.80">
    <property type="entry name" value="Glycosidases"/>
    <property type="match status" value="1"/>
</dbReference>
<keyword evidence="3 4" id="KW-0326">Glycosidase</keyword>
<evidence type="ECO:0000313" key="7">
    <source>
        <dbReference type="EMBL" id="KZN11951.1"/>
    </source>
</evidence>
<dbReference type="EMBL" id="LNRQ01000001">
    <property type="protein sequence ID" value="KZN11951.1"/>
    <property type="molecule type" value="Genomic_DNA"/>
</dbReference>